<evidence type="ECO:0000313" key="3">
    <source>
        <dbReference type="EMBL" id="GAA4023300.1"/>
    </source>
</evidence>
<accession>A0ABP7TB24</accession>
<dbReference type="EMBL" id="BAAAZE010000008">
    <property type="protein sequence ID" value="GAA4023300.1"/>
    <property type="molecule type" value="Genomic_DNA"/>
</dbReference>
<feature type="chain" id="PRO_5045865679" evidence="2">
    <location>
        <begin position="21"/>
        <end position="157"/>
    </location>
</feature>
<gene>
    <name evidence="3" type="ORF">GCM10022212_20850</name>
</gene>
<feature type="compositionally biased region" description="Low complexity" evidence="1">
    <location>
        <begin position="91"/>
        <end position="100"/>
    </location>
</feature>
<feature type="signal peptide" evidence="2">
    <location>
        <begin position="1"/>
        <end position="20"/>
    </location>
</feature>
<feature type="compositionally biased region" description="Low complexity" evidence="1">
    <location>
        <begin position="57"/>
        <end position="67"/>
    </location>
</feature>
<reference evidence="4" key="1">
    <citation type="journal article" date="2019" name="Int. J. Syst. Evol. Microbiol.">
        <title>The Global Catalogue of Microorganisms (GCM) 10K type strain sequencing project: providing services to taxonomists for standard genome sequencing and annotation.</title>
        <authorList>
            <consortium name="The Broad Institute Genomics Platform"/>
            <consortium name="The Broad Institute Genome Sequencing Center for Infectious Disease"/>
            <person name="Wu L."/>
            <person name="Ma J."/>
        </authorList>
    </citation>
    <scope>NUCLEOTIDE SEQUENCE [LARGE SCALE GENOMIC DNA]</scope>
    <source>
        <strain evidence="4">JCM 16673</strain>
    </source>
</reference>
<feature type="region of interest" description="Disordered" evidence="1">
    <location>
        <begin position="50"/>
        <end position="157"/>
    </location>
</feature>
<comment type="caution">
    <text evidence="3">The sequence shown here is derived from an EMBL/GenBank/DDBJ whole genome shotgun (WGS) entry which is preliminary data.</text>
</comment>
<organism evidence="3 4">
    <name type="scientific">Actimicrobium antarcticum</name>
    <dbReference type="NCBI Taxonomy" id="1051899"/>
    <lineage>
        <taxon>Bacteria</taxon>
        <taxon>Pseudomonadati</taxon>
        <taxon>Pseudomonadota</taxon>
        <taxon>Betaproteobacteria</taxon>
        <taxon>Burkholderiales</taxon>
        <taxon>Oxalobacteraceae</taxon>
        <taxon>Actimicrobium</taxon>
    </lineage>
</organism>
<evidence type="ECO:0000313" key="4">
    <source>
        <dbReference type="Proteomes" id="UP001501353"/>
    </source>
</evidence>
<proteinExistence type="predicted"/>
<evidence type="ECO:0000256" key="1">
    <source>
        <dbReference type="SAM" id="MobiDB-lite"/>
    </source>
</evidence>
<keyword evidence="2" id="KW-0732">Signal</keyword>
<feature type="compositionally biased region" description="Low complexity" evidence="1">
    <location>
        <begin position="146"/>
        <end position="157"/>
    </location>
</feature>
<evidence type="ECO:0000256" key="2">
    <source>
        <dbReference type="SAM" id="SignalP"/>
    </source>
</evidence>
<dbReference type="Proteomes" id="UP001501353">
    <property type="component" value="Unassembled WGS sequence"/>
</dbReference>
<feature type="compositionally biased region" description="Basic and acidic residues" evidence="1">
    <location>
        <begin position="101"/>
        <end position="116"/>
    </location>
</feature>
<dbReference type="RefSeq" id="WP_344763240.1">
    <property type="nucleotide sequence ID" value="NZ_BAAAZE010000008.1"/>
</dbReference>
<name>A0ABP7TB24_9BURK</name>
<protein>
    <submittedName>
        <fullName evidence="3">Uncharacterized protein</fullName>
    </submittedName>
</protein>
<sequence length="157" mass="15703">MKKALLLLALVQGITLSAFAQTAAPADAAKTRTEVKTEAKAANMAGELNKGGNVGVTAPAASTTSTKARADVKAEAKAAVKSGDMKSSEIAAPAKAMPVAAEDKKTRAEVKAEAKAANKAGELTDGNIGKQPAPVVKKARAKKPAKAAMPAAAEAAK</sequence>
<keyword evidence="4" id="KW-1185">Reference proteome</keyword>
<feature type="compositionally biased region" description="Basic and acidic residues" evidence="1">
    <location>
        <begin position="68"/>
        <end position="87"/>
    </location>
</feature>